<name>A0ABV0E743_9BURK</name>
<dbReference type="InterPro" id="IPR014737">
    <property type="entry name" value="Transposase_Tn5-like_C"/>
</dbReference>
<dbReference type="EMBL" id="JAYLVJ010000071">
    <property type="protein sequence ID" value="MEO1759233.1"/>
    <property type="molecule type" value="Genomic_DNA"/>
</dbReference>
<evidence type="ECO:0000259" key="1">
    <source>
        <dbReference type="Pfam" id="PF14706"/>
    </source>
</evidence>
<gene>
    <name evidence="2" type="ORF">VOI32_35675</name>
</gene>
<keyword evidence="3" id="KW-1185">Reference proteome</keyword>
<dbReference type="GO" id="GO:0003677">
    <property type="term" value="F:DNA binding"/>
    <property type="evidence" value="ECO:0007669"/>
    <property type="project" value="UniProtKB-KW"/>
</dbReference>
<accession>A0ABV0E743</accession>
<organism evidence="2 3">
    <name type="scientific">Paraburkholderia caribensis</name>
    <dbReference type="NCBI Taxonomy" id="75105"/>
    <lineage>
        <taxon>Bacteria</taxon>
        <taxon>Pseudomonadati</taxon>
        <taxon>Pseudomonadota</taxon>
        <taxon>Betaproteobacteria</taxon>
        <taxon>Burkholderiales</taxon>
        <taxon>Burkholderiaceae</taxon>
        <taxon>Paraburkholderia</taxon>
    </lineage>
</organism>
<reference evidence="2 3" key="1">
    <citation type="submission" date="2024-01" db="EMBL/GenBank/DDBJ databases">
        <title>The diversity of rhizobia nodulating Mimosa spp. in eleven states of Brazil covering several biomes is determined by host plant, location, and edaphic factors.</title>
        <authorList>
            <person name="Rouws L."/>
            <person name="Barauna A."/>
            <person name="Beukes C."/>
            <person name="De Faria S.M."/>
            <person name="Gross E."/>
            <person name="Dos Reis Junior F.B."/>
            <person name="Simon M."/>
            <person name="Maluk M."/>
            <person name="Odee D.W."/>
            <person name="Kenicer G."/>
            <person name="Young J.P.W."/>
            <person name="Reis V.M."/>
            <person name="Zilli J."/>
            <person name="James E.K."/>
        </authorList>
    </citation>
    <scope>NUCLEOTIDE SEQUENCE [LARGE SCALE GENOMIC DNA]</scope>
    <source>
        <strain evidence="2 3">JHI1651</strain>
    </source>
</reference>
<comment type="caution">
    <text evidence="2">The sequence shown here is derived from an EMBL/GenBank/DDBJ whole genome shotgun (WGS) entry which is preliminary data.</text>
</comment>
<evidence type="ECO:0000313" key="2">
    <source>
        <dbReference type="EMBL" id="MEO1759233.1"/>
    </source>
</evidence>
<dbReference type="InterPro" id="IPR012337">
    <property type="entry name" value="RNaseH-like_sf"/>
</dbReference>
<dbReference type="Pfam" id="PF14706">
    <property type="entry name" value="Tnp_DNA_bind"/>
    <property type="match status" value="1"/>
</dbReference>
<feature type="domain" description="Transposase Tn5-like N-terminal" evidence="1">
    <location>
        <begin position="10"/>
        <end position="42"/>
    </location>
</feature>
<evidence type="ECO:0000313" key="3">
    <source>
        <dbReference type="Proteomes" id="UP001462961"/>
    </source>
</evidence>
<dbReference type="Gene3D" id="1.10.740.10">
    <property type="entry name" value="Transferase Inhibitor Protein From Tn5, Chain"/>
    <property type="match status" value="1"/>
</dbReference>
<dbReference type="RefSeq" id="WP_107203572.1">
    <property type="nucleotide sequence ID" value="NZ_JAYLVJ010000071.1"/>
</dbReference>
<protein>
    <submittedName>
        <fullName evidence="2">Transposase DNA-binding-containing protein</fullName>
    </submittedName>
</protein>
<keyword evidence="2" id="KW-0238">DNA-binding</keyword>
<dbReference type="Proteomes" id="UP001462961">
    <property type="component" value="Unassembled WGS sequence"/>
</dbReference>
<dbReference type="SUPFAM" id="SSF53098">
    <property type="entry name" value="Ribonuclease H-like"/>
    <property type="match status" value="1"/>
</dbReference>
<dbReference type="InterPro" id="IPR014735">
    <property type="entry name" value="Transposase_Tn5-like_N"/>
</dbReference>
<proteinExistence type="predicted"/>
<sequence length="97" mass="11223">MVRKRQVEDQAWLEQELEGSEFQDARLRNRFGVLLEQFWKGIVQAPCLSRSLVKLAQLGGYLARANDPPPGNKVIWRGMHRLMEIEIGYQLARRDSG</sequence>